<proteinExistence type="predicted"/>
<feature type="transmembrane region" description="Helical" evidence="1">
    <location>
        <begin position="85"/>
        <end position="102"/>
    </location>
</feature>
<name>A0A1G6WZA6_9EURY</name>
<protein>
    <recommendedName>
        <fullName evidence="6">DUF2157 domain-containing protein</fullName>
    </recommendedName>
</protein>
<dbReference type="Proteomes" id="UP000324021">
    <property type="component" value="Unassembled WGS sequence"/>
</dbReference>
<evidence type="ECO:0000313" key="2">
    <source>
        <dbReference type="EMBL" id="SDD71181.1"/>
    </source>
</evidence>
<keyword evidence="4" id="KW-1185">Reference proteome</keyword>
<evidence type="ECO:0000313" key="4">
    <source>
        <dbReference type="Proteomes" id="UP000199320"/>
    </source>
</evidence>
<accession>A0A1G6WZA6</accession>
<dbReference type="EMBL" id="FMZP01000042">
    <property type="protein sequence ID" value="SDD71181.1"/>
    <property type="molecule type" value="Genomic_DNA"/>
</dbReference>
<sequence>MGIQTWRERVGGWGFFLVGSVGSLYSVTQWGMDASMLTALFGILTLGGILVIRGRLNAFYYLLPAVGILALFEALAFYLNQGITTLTLAFVLLGIVSLGKAVQAYRRPQVNREI</sequence>
<gene>
    <name evidence="3" type="ORF">SAMN04488694_13726</name>
    <name evidence="2" type="ORF">SAMN05192552_10423</name>
</gene>
<dbReference type="EMBL" id="FOIC01000037">
    <property type="protein sequence ID" value="SEU07485.1"/>
    <property type="molecule type" value="Genomic_DNA"/>
</dbReference>
<reference evidence="4 5" key="2">
    <citation type="submission" date="2016-10" db="EMBL/GenBank/DDBJ databases">
        <authorList>
            <person name="Varghese N."/>
            <person name="Submissions S."/>
        </authorList>
    </citation>
    <scope>NUCLEOTIDE SEQUENCE [LARGE SCALE GENOMIC DNA]</scope>
    <source>
        <strain evidence="2 5">CDM_1</strain>
        <strain evidence="4">CDM_6</strain>
    </source>
</reference>
<dbReference type="Proteomes" id="UP000199320">
    <property type="component" value="Unassembled WGS sequence"/>
</dbReference>
<feature type="transmembrane region" description="Helical" evidence="1">
    <location>
        <begin position="59"/>
        <end position="79"/>
    </location>
</feature>
<evidence type="ECO:0000313" key="3">
    <source>
        <dbReference type="EMBL" id="SEU07485.1"/>
    </source>
</evidence>
<evidence type="ECO:0008006" key="6">
    <source>
        <dbReference type="Google" id="ProtNLM"/>
    </source>
</evidence>
<organism evidence="2 5">
    <name type="scientific">Natrinema hispanicum</name>
    <dbReference type="NCBI Taxonomy" id="392421"/>
    <lineage>
        <taxon>Archaea</taxon>
        <taxon>Methanobacteriati</taxon>
        <taxon>Methanobacteriota</taxon>
        <taxon>Stenosarchaea group</taxon>
        <taxon>Halobacteria</taxon>
        <taxon>Halobacteriales</taxon>
        <taxon>Natrialbaceae</taxon>
        <taxon>Natrinema</taxon>
    </lineage>
</organism>
<evidence type="ECO:0000313" key="5">
    <source>
        <dbReference type="Proteomes" id="UP000324021"/>
    </source>
</evidence>
<keyword evidence="1" id="KW-1133">Transmembrane helix</keyword>
<feature type="transmembrane region" description="Helical" evidence="1">
    <location>
        <begin position="34"/>
        <end position="52"/>
    </location>
</feature>
<reference evidence="3" key="1">
    <citation type="submission" date="2016-10" db="EMBL/GenBank/DDBJ databases">
        <authorList>
            <person name="de Groot N.N."/>
        </authorList>
    </citation>
    <scope>NUCLEOTIDE SEQUENCE [LARGE SCALE GENOMIC DNA]</scope>
    <source>
        <strain evidence="3">CDM_6</strain>
    </source>
</reference>
<feature type="transmembrane region" description="Helical" evidence="1">
    <location>
        <begin position="12"/>
        <end position="28"/>
    </location>
</feature>
<evidence type="ECO:0000256" key="1">
    <source>
        <dbReference type="SAM" id="Phobius"/>
    </source>
</evidence>
<keyword evidence="1" id="KW-0472">Membrane</keyword>
<dbReference type="AlphaFoldDB" id="A0A1G6WZA6"/>
<keyword evidence="1" id="KW-0812">Transmembrane</keyword>